<dbReference type="RefSeq" id="WP_127162799.1">
    <property type="nucleotide sequence ID" value="NZ_CP029822.1"/>
</dbReference>
<evidence type="ECO:0000313" key="20">
    <source>
        <dbReference type="EMBL" id="AZS50445.1"/>
    </source>
</evidence>
<dbReference type="KEGG" id="emo:DM558_06490"/>
<feature type="transmembrane region" description="Helical" evidence="19">
    <location>
        <begin position="199"/>
        <end position="218"/>
    </location>
</feature>
<comment type="function">
    <text evidence="14 19">Joins adenosylcobinamide-GDP and alpha-ribazole to generate adenosylcobalamin (Ado-cobalamin). Also synthesizes adenosylcobalamin 5'-phosphate from adenosylcobinamide-GDP and alpha-ribazole 5'-phosphate.</text>
</comment>
<dbReference type="HAMAP" id="MF_00719">
    <property type="entry name" value="CobS"/>
    <property type="match status" value="1"/>
</dbReference>
<feature type="transmembrane region" description="Helical" evidence="19">
    <location>
        <begin position="58"/>
        <end position="76"/>
    </location>
</feature>
<keyword evidence="9 19" id="KW-0808">Transferase</keyword>
<keyword evidence="12 19" id="KW-1133">Transmembrane helix</keyword>
<sequence>MLAIKAVIIFYTRLPFFRNCILPDDYFKNIVYYWSMAGWLTASVMAVVLYLSNLILPMNVAVVLALASRLLLTGAFHEDGLADFFDGFGGGLTKERILAIMKDSHMGCYGVIGLIIYYLLLFSLLSSLTVGLACIVILVADPFCKGLSSFITSRLTYARTAESSKVKVVYNTLQIKYFLCAVSFALIPYFIIFAVISPLFYLSAILPVVMFFLLTAFMNQKIQGYTGDCAGALFLLTELSFYLSFVVLARIV</sequence>
<comment type="pathway">
    <text evidence="3 19">Cofactor biosynthesis; adenosylcobalamin biosynthesis; adenosylcobalamin from cob(II)yrinate a,c-diamide: step 7/7.</text>
</comment>
<evidence type="ECO:0000256" key="13">
    <source>
        <dbReference type="ARBA" id="ARBA00023136"/>
    </source>
</evidence>
<dbReference type="GO" id="GO:0005886">
    <property type="term" value="C:plasma membrane"/>
    <property type="evidence" value="ECO:0007669"/>
    <property type="project" value="UniProtKB-SubCell"/>
</dbReference>
<evidence type="ECO:0000256" key="16">
    <source>
        <dbReference type="ARBA" id="ARBA00032853"/>
    </source>
</evidence>
<evidence type="ECO:0000256" key="19">
    <source>
        <dbReference type="HAMAP-Rule" id="MF_00719"/>
    </source>
</evidence>
<reference evidence="21" key="1">
    <citation type="submission" date="2018-06" db="EMBL/GenBank/DDBJ databases">
        <title>Complete genome of Pseudomonas insecticola strain QZS01.</title>
        <authorList>
            <person name="Wang J."/>
            <person name="Su Q."/>
        </authorList>
    </citation>
    <scope>NUCLEOTIDE SEQUENCE [LARGE SCALE GENOMIC DNA]</scope>
    <source>
        <strain evidence="21">QZS01</strain>
    </source>
</reference>
<evidence type="ECO:0000256" key="14">
    <source>
        <dbReference type="ARBA" id="ARBA00025228"/>
    </source>
</evidence>
<keyword evidence="13 19" id="KW-0472">Membrane</keyword>
<comment type="subcellular location">
    <subcellularLocation>
        <location evidence="2 19">Cell membrane</location>
        <topology evidence="2 19">Multi-pass membrane protein</topology>
    </subcellularLocation>
</comment>
<dbReference type="PANTHER" id="PTHR34148:SF1">
    <property type="entry name" value="ADENOSYLCOBINAMIDE-GDP RIBAZOLETRANSFERASE"/>
    <property type="match status" value="1"/>
</dbReference>
<evidence type="ECO:0000256" key="9">
    <source>
        <dbReference type="ARBA" id="ARBA00022679"/>
    </source>
</evidence>
<dbReference type="UniPathway" id="UPA00148">
    <property type="reaction ID" value="UER00238"/>
</dbReference>
<evidence type="ECO:0000256" key="3">
    <source>
        <dbReference type="ARBA" id="ARBA00004663"/>
    </source>
</evidence>
<evidence type="ECO:0000256" key="15">
    <source>
        <dbReference type="ARBA" id="ARBA00032605"/>
    </source>
</evidence>
<evidence type="ECO:0000256" key="6">
    <source>
        <dbReference type="ARBA" id="ARBA00015850"/>
    </source>
</evidence>
<evidence type="ECO:0000256" key="2">
    <source>
        <dbReference type="ARBA" id="ARBA00004651"/>
    </source>
</evidence>
<comment type="catalytic activity">
    <reaction evidence="17 19">
        <text>alpha-ribazole + adenosylcob(III)inamide-GDP = adenosylcob(III)alamin + GMP + H(+)</text>
        <dbReference type="Rhea" id="RHEA:16049"/>
        <dbReference type="ChEBI" id="CHEBI:10329"/>
        <dbReference type="ChEBI" id="CHEBI:15378"/>
        <dbReference type="ChEBI" id="CHEBI:18408"/>
        <dbReference type="ChEBI" id="CHEBI:58115"/>
        <dbReference type="ChEBI" id="CHEBI:60487"/>
        <dbReference type="EC" id="2.7.8.26"/>
    </reaction>
</comment>
<evidence type="ECO:0000256" key="18">
    <source>
        <dbReference type="ARBA" id="ARBA00049504"/>
    </source>
</evidence>
<accession>A0A3Q9JIK0</accession>
<evidence type="ECO:0000256" key="10">
    <source>
        <dbReference type="ARBA" id="ARBA00022692"/>
    </source>
</evidence>
<organism evidence="20 21">
    <name type="scientific">Entomomonas moraniae</name>
    <dbReference type="NCBI Taxonomy" id="2213226"/>
    <lineage>
        <taxon>Bacteria</taxon>
        <taxon>Pseudomonadati</taxon>
        <taxon>Pseudomonadota</taxon>
        <taxon>Gammaproteobacteria</taxon>
        <taxon>Pseudomonadales</taxon>
        <taxon>Pseudomonadaceae</taxon>
        <taxon>Entomomonas</taxon>
    </lineage>
</organism>
<dbReference type="EMBL" id="CP029822">
    <property type="protein sequence ID" value="AZS50445.1"/>
    <property type="molecule type" value="Genomic_DNA"/>
</dbReference>
<keyword evidence="10 19" id="KW-0812">Transmembrane</keyword>
<evidence type="ECO:0000256" key="1">
    <source>
        <dbReference type="ARBA" id="ARBA00001946"/>
    </source>
</evidence>
<evidence type="ECO:0000256" key="7">
    <source>
        <dbReference type="ARBA" id="ARBA00022475"/>
    </source>
</evidence>
<keyword evidence="11 19" id="KW-0460">Magnesium</keyword>
<name>A0A3Q9JIK0_9GAMM</name>
<keyword evidence="21" id="KW-1185">Reference proteome</keyword>
<dbReference type="Pfam" id="PF02654">
    <property type="entry name" value="CobS"/>
    <property type="match status" value="1"/>
</dbReference>
<dbReference type="EC" id="2.7.8.26" evidence="5 19"/>
<evidence type="ECO:0000313" key="21">
    <source>
        <dbReference type="Proteomes" id="UP000273143"/>
    </source>
</evidence>
<proteinExistence type="inferred from homology"/>
<comment type="similarity">
    <text evidence="4 19">Belongs to the CobS family.</text>
</comment>
<keyword evidence="8 19" id="KW-0169">Cobalamin biosynthesis</keyword>
<dbReference type="NCBIfam" id="TIGR00317">
    <property type="entry name" value="cobS"/>
    <property type="match status" value="1"/>
</dbReference>
<evidence type="ECO:0000256" key="8">
    <source>
        <dbReference type="ARBA" id="ARBA00022573"/>
    </source>
</evidence>
<feature type="transmembrane region" description="Helical" evidence="19">
    <location>
        <begin position="175"/>
        <end position="193"/>
    </location>
</feature>
<keyword evidence="7 19" id="KW-1003">Cell membrane</keyword>
<comment type="catalytic activity">
    <reaction evidence="18 19">
        <text>alpha-ribazole 5'-phosphate + adenosylcob(III)inamide-GDP = adenosylcob(III)alamin 5'-phosphate + GMP + H(+)</text>
        <dbReference type="Rhea" id="RHEA:23560"/>
        <dbReference type="ChEBI" id="CHEBI:15378"/>
        <dbReference type="ChEBI" id="CHEBI:57918"/>
        <dbReference type="ChEBI" id="CHEBI:58115"/>
        <dbReference type="ChEBI" id="CHEBI:60487"/>
        <dbReference type="ChEBI" id="CHEBI:60493"/>
        <dbReference type="EC" id="2.7.8.26"/>
    </reaction>
</comment>
<gene>
    <name evidence="19 20" type="primary">cobS</name>
    <name evidence="20" type="ORF">DM558_06490</name>
</gene>
<evidence type="ECO:0000256" key="5">
    <source>
        <dbReference type="ARBA" id="ARBA00013200"/>
    </source>
</evidence>
<comment type="cofactor">
    <cofactor evidence="1 19">
        <name>Mg(2+)</name>
        <dbReference type="ChEBI" id="CHEBI:18420"/>
    </cofactor>
</comment>
<dbReference type="GO" id="GO:0009236">
    <property type="term" value="P:cobalamin biosynthetic process"/>
    <property type="evidence" value="ECO:0007669"/>
    <property type="project" value="UniProtKB-UniRule"/>
</dbReference>
<dbReference type="PANTHER" id="PTHR34148">
    <property type="entry name" value="ADENOSYLCOBINAMIDE-GDP RIBAZOLETRANSFERASE"/>
    <property type="match status" value="1"/>
</dbReference>
<evidence type="ECO:0000256" key="17">
    <source>
        <dbReference type="ARBA" id="ARBA00048623"/>
    </source>
</evidence>
<feature type="transmembrane region" description="Helical" evidence="19">
    <location>
        <begin position="230"/>
        <end position="251"/>
    </location>
</feature>
<dbReference type="GO" id="GO:0051073">
    <property type="term" value="F:adenosylcobinamide-GDP ribazoletransferase activity"/>
    <property type="evidence" value="ECO:0007669"/>
    <property type="project" value="UniProtKB-UniRule"/>
</dbReference>
<dbReference type="GO" id="GO:0008818">
    <property type="term" value="F:cobalamin 5'-phosphate synthase activity"/>
    <property type="evidence" value="ECO:0007669"/>
    <property type="project" value="UniProtKB-UniRule"/>
</dbReference>
<dbReference type="InterPro" id="IPR003805">
    <property type="entry name" value="CobS"/>
</dbReference>
<evidence type="ECO:0000256" key="12">
    <source>
        <dbReference type="ARBA" id="ARBA00022989"/>
    </source>
</evidence>
<protein>
    <recommendedName>
        <fullName evidence="6 19">Adenosylcobinamide-GDP ribazoletransferase</fullName>
        <ecNumber evidence="5 19">2.7.8.26</ecNumber>
    </recommendedName>
    <alternativeName>
        <fullName evidence="16 19">Cobalamin synthase</fullName>
    </alternativeName>
    <alternativeName>
        <fullName evidence="15 19">Cobalamin-5'-phosphate synthase</fullName>
    </alternativeName>
</protein>
<evidence type="ECO:0000256" key="4">
    <source>
        <dbReference type="ARBA" id="ARBA00010561"/>
    </source>
</evidence>
<dbReference type="AlphaFoldDB" id="A0A3Q9JIK0"/>
<evidence type="ECO:0000256" key="11">
    <source>
        <dbReference type="ARBA" id="ARBA00022842"/>
    </source>
</evidence>
<dbReference type="Proteomes" id="UP000273143">
    <property type="component" value="Chromosome"/>
</dbReference>
<feature type="transmembrane region" description="Helical" evidence="19">
    <location>
        <begin position="115"/>
        <end position="140"/>
    </location>
</feature>
<feature type="transmembrane region" description="Helical" evidence="19">
    <location>
        <begin position="31"/>
        <end position="51"/>
    </location>
</feature>